<reference evidence="2" key="1">
    <citation type="journal article" date="2012" name="J. Bacteriol.">
        <title>Genome sequences of type strains of seven species of the marine bacterium Pseudoalteromonas.</title>
        <authorList>
            <person name="Xie B.B."/>
            <person name="Shu Y.L."/>
            <person name="Qin Q.L."/>
            <person name="Rong J.C."/>
            <person name="Zhang X.Y."/>
            <person name="Chen X.L."/>
            <person name="Shi M."/>
            <person name="He H.L."/>
            <person name="Zhou B.C."/>
            <person name="Zhang Y.Z."/>
        </authorList>
    </citation>
    <scope>NUCLEOTIDE SEQUENCE</scope>
    <source>
        <strain evidence="2">DSM 8771</strain>
    </source>
</reference>
<comment type="caution">
    <text evidence="2">The sequence shown here is derived from an EMBL/GenBank/DDBJ whole genome shotgun (WGS) entry which is preliminary data.</text>
</comment>
<dbReference type="RefSeq" id="WP_010366738.1">
    <property type="nucleotide sequence ID" value="NZ_AHBZ03000021.1"/>
</dbReference>
<organism evidence="2 3">
    <name type="scientific">Pseudoalteromonas citrea</name>
    <dbReference type="NCBI Taxonomy" id="43655"/>
    <lineage>
        <taxon>Bacteria</taxon>
        <taxon>Pseudomonadati</taxon>
        <taxon>Pseudomonadota</taxon>
        <taxon>Gammaproteobacteria</taxon>
        <taxon>Alteromonadales</taxon>
        <taxon>Pseudoalteromonadaceae</taxon>
        <taxon>Pseudoalteromonas</taxon>
    </lineage>
</organism>
<proteinExistence type="predicted"/>
<evidence type="ECO:0000313" key="2">
    <source>
        <dbReference type="EMBL" id="KAF7769660.1"/>
    </source>
</evidence>
<feature type="transmembrane region" description="Helical" evidence="1">
    <location>
        <begin position="822"/>
        <end position="843"/>
    </location>
</feature>
<dbReference type="AlphaFoldDB" id="A0AAD4FRC0"/>
<feature type="transmembrane region" description="Helical" evidence="1">
    <location>
        <begin position="855"/>
        <end position="874"/>
    </location>
</feature>
<keyword evidence="1" id="KW-0812">Transmembrane</keyword>
<reference evidence="2" key="2">
    <citation type="submission" date="2015-03" db="EMBL/GenBank/DDBJ databases">
        <title>Genome sequence of Pseudoalteromonas citrea.</title>
        <authorList>
            <person name="Xie B.-B."/>
            <person name="Rong J.-C."/>
            <person name="Qin Q.-L."/>
            <person name="Zhang Y.-Z."/>
        </authorList>
    </citation>
    <scope>NUCLEOTIDE SEQUENCE</scope>
    <source>
        <strain evidence="2">DSM 8771</strain>
    </source>
</reference>
<gene>
    <name evidence="2" type="ORF">PCIT_a2528</name>
</gene>
<sequence length="1080" mass="120388">MAQQYIFRTALASIDQQCAIDYKLNGLDGFSLSIPFGFVLPELASAQQSEQQLPHFVSVTPCVFTEPTLDKAQAGAPEYIAMFKEQDTLLEGQAIGYYYVFLNGFLWREVAALANGVLSEVDLAKYHDHDFRAHSGQHVTELKLPVKGRGLLGQANDSLSTACIEIAFSRVQWSWQYIFSLGNMHQQDPRLRATGLTSGCPDAGKAAQYRAERMQKLALDKAPNWSNIENMAIKNDTIRVYVHDILGIAQLQKIDAVYSLNRLAEQQRTLQDNPLYKSALLAHQTYFNEALWEYDLVPMARGRDNIQFKRNDSASNDAREVGEELSAQKLQHCLLGDDIGTLTTLIEDYLRAKQCFLDLHQLQCSAKEQGLAQLCRDNSVQAPGSWLALMRDFATLPAVAYPYAFEFCYDQLLTLFMPNEVIPIFLPALPNKSHKKNLIKKLNALYDQGKSYTQTLNNDKTSWLNVLFMADEALFGDDLTQQAFNEEHISQQLGAFDPRKWTFEARSNTAHSVIMPALFIELRMLQTIEKGFSETITYWQRVFKERTFHEEASELFYTRVGALAKSMNPSALSSITLCDFDKIPRGFIAISGPYVSHPMVKNITSKKGRDAFKRALKAVNSGKAPNANQLITLAREMHMKINPLGAQNSQPNSGSTHPYMAKQVRAELTQMLTEVRDLAGTFKDVRRSGGKVFIIPETEVPPDIIEDHNRLLSPGSPKVLKISNFKKYFFATKKFSSVPLLGLTTLTAFYCYGEYDKEFGGRSGLYKGLKHTAVIGSVIAGIGAVWENYAVSAKNHPLTATRAHSVAKKVTEFAKEEAKFTYLRTFGGAVGALMGGIQIADGLHMINHTDRDAGVMNIMAGSLGMASAIWGAVFVSFGPIGWALFLGSMALSVGAVLLVDSEAEKWVKLGPFAKAPNLISKGINWVFDPSTEEQALKLRFKQPTPYYHFIVGVLFSPQVRVSHVGGQQYLVEVSLPDFVKGQSELELQVQYQLNNPLRAVSGQPIASPTWHSAGISGTQEYDAHYSPQGQLQKAIYTINIQFANPRHLLTIAQVRATPILRYSPELTLPIKYNQEVKEKA</sequence>
<feature type="transmembrane region" description="Helical" evidence="1">
    <location>
        <begin position="880"/>
        <end position="899"/>
    </location>
</feature>
<name>A0AAD4FRC0_9GAMM</name>
<accession>A0AAD4FRC0</accession>
<protein>
    <submittedName>
        <fullName evidence="2">Uncharacterized protein</fullName>
    </submittedName>
</protein>
<dbReference type="CDD" id="cd20705">
    <property type="entry name" value="MIX_I"/>
    <property type="match status" value="1"/>
</dbReference>
<evidence type="ECO:0000313" key="3">
    <source>
        <dbReference type="Proteomes" id="UP000016487"/>
    </source>
</evidence>
<keyword evidence="1" id="KW-0472">Membrane</keyword>
<dbReference type="EMBL" id="AHBZ03000021">
    <property type="protein sequence ID" value="KAF7769660.1"/>
    <property type="molecule type" value="Genomic_DNA"/>
</dbReference>
<dbReference type="Proteomes" id="UP000016487">
    <property type="component" value="Unassembled WGS sequence"/>
</dbReference>
<keyword evidence="1" id="KW-1133">Transmembrane helix</keyword>
<evidence type="ECO:0000256" key="1">
    <source>
        <dbReference type="SAM" id="Phobius"/>
    </source>
</evidence>